<evidence type="ECO:0000313" key="2">
    <source>
        <dbReference type="Proteomes" id="UP000033881"/>
    </source>
</evidence>
<protein>
    <submittedName>
        <fullName evidence="1">Uncharacterized protein</fullName>
    </submittedName>
</protein>
<dbReference type="EMBL" id="LBWB01000056">
    <property type="protein sequence ID" value="KKQ96982.1"/>
    <property type="molecule type" value="Genomic_DNA"/>
</dbReference>
<evidence type="ECO:0000313" key="1">
    <source>
        <dbReference type="EMBL" id="KKQ96982.1"/>
    </source>
</evidence>
<name>A0A0G0M117_9BACT</name>
<accession>A0A0G0M117</accession>
<reference evidence="1 2" key="1">
    <citation type="journal article" date="2015" name="Nature">
        <title>rRNA introns, odd ribosomes, and small enigmatic genomes across a large radiation of phyla.</title>
        <authorList>
            <person name="Brown C.T."/>
            <person name="Hug L.A."/>
            <person name="Thomas B.C."/>
            <person name="Sharon I."/>
            <person name="Castelle C.J."/>
            <person name="Singh A."/>
            <person name="Wilkins M.J."/>
            <person name="Williams K.H."/>
            <person name="Banfield J.F."/>
        </authorList>
    </citation>
    <scope>NUCLEOTIDE SEQUENCE [LARGE SCALE GENOMIC DNA]</scope>
</reference>
<gene>
    <name evidence="1" type="ORF">UT24_C0056G0009</name>
</gene>
<dbReference type="Proteomes" id="UP000033881">
    <property type="component" value="Unassembled WGS sequence"/>
</dbReference>
<organism evidence="1 2">
    <name type="scientific">Candidatus Woesebacteria bacterium GW2011_GWB1_39_12</name>
    <dbReference type="NCBI Taxonomy" id="1618574"/>
    <lineage>
        <taxon>Bacteria</taxon>
        <taxon>Candidatus Woeseibacteriota</taxon>
    </lineage>
</organism>
<feature type="non-terminal residue" evidence="1">
    <location>
        <position position="1"/>
    </location>
</feature>
<comment type="caution">
    <text evidence="1">The sequence shown here is derived from an EMBL/GenBank/DDBJ whole genome shotgun (WGS) entry which is preliminary data.</text>
</comment>
<proteinExistence type="predicted"/>
<dbReference type="STRING" id="1618574.UT24_C0056G0009"/>
<sequence length="323" mass="33741">IVGYMAYSQGLIPGFTPAASTGGTPTTGSSGSTGTTNTLNIASDCTQGTTLTGNILRLYTDASLTSENTTVYVDGAELKTIGNGGTTTVQSGKNGQTLELYPALYSTTYYANHFKGQLATCTAGASTADSQFTVVKDDSPGGAGVSVAQVSNKVYFIADNVGVTITNDGQSNAQDGTGNIGSAGGFENLSISQGSSGSVQMQFKVDFNEAYGPIGGNIIACQFPSAIYDATNPISITVAGQTLSASDKNPSSQQFVLYQANNTVKSFKFPGIDGRATPIVPGSVVLKADQNHKPASFIDRVNCTVFDTDYYKLLYFFLFYFNF</sequence>
<dbReference type="AlphaFoldDB" id="A0A0G0M117"/>